<evidence type="ECO:0000313" key="2">
    <source>
        <dbReference type="Proteomes" id="UP001642483"/>
    </source>
</evidence>
<organism evidence="1 2">
    <name type="scientific">Clavelina lepadiformis</name>
    <name type="common">Light-bulb sea squirt</name>
    <name type="synonym">Ascidia lepadiformis</name>
    <dbReference type="NCBI Taxonomy" id="159417"/>
    <lineage>
        <taxon>Eukaryota</taxon>
        <taxon>Metazoa</taxon>
        <taxon>Chordata</taxon>
        <taxon>Tunicata</taxon>
        <taxon>Ascidiacea</taxon>
        <taxon>Aplousobranchia</taxon>
        <taxon>Clavelinidae</taxon>
        <taxon>Clavelina</taxon>
    </lineage>
</organism>
<sequence>MVCTCDNNNFNYVDDDGETPHACTRSVYPISVLGQSSHQTRVDQSLKWKSRNIFPLQSIYEGGRKATT</sequence>
<accession>A0ABP0GND7</accession>
<keyword evidence="2" id="KW-1185">Reference proteome</keyword>
<dbReference type="EMBL" id="CAWYQH010000130">
    <property type="protein sequence ID" value="CAK8693247.1"/>
    <property type="molecule type" value="Genomic_DNA"/>
</dbReference>
<proteinExistence type="predicted"/>
<reference evidence="1 2" key="1">
    <citation type="submission" date="2024-02" db="EMBL/GenBank/DDBJ databases">
        <authorList>
            <person name="Daric V."/>
            <person name="Darras S."/>
        </authorList>
    </citation>
    <scope>NUCLEOTIDE SEQUENCE [LARGE SCALE GENOMIC DNA]</scope>
</reference>
<dbReference type="Proteomes" id="UP001642483">
    <property type="component" value="Unassembled WGS sequence"/>
</dbReference>
<protein>
    <submittedName>
        <fullName evidence="1">Uncharacterized protein</fullName>
    </submittedName>
</protein>
<gene>
    <name evidence="1" type="ORF">CVLEPA_LOCUS26549</name>
</gene>
<evidence type="ECO:0000313" key="1">
    <source>
        <dbReference type="EMBL" id="CAK8693247.1"/>
    </source>
</evidence>
<name>A0ABP0GND7_CLALP</name>
<comment type="caution">
    <text evidence="1">The sequence shown here is derived from an EMBL/GenBank/DDBJ whole genome shotgun (WGS) entry which is preliminary data.</text>
</comment>